<sequence>MFVSSSLRSGAPAVLLIFGGAFSVVVAASGGIGILLLFAMISIKIQRLEYGRYNRPPAI</sequence>
<dbReference type="Proteomes" id="UP000326112">
    <property type="component" value="Unassembled WGS sequence"/>
</dbReference>
<evidence type="ECO:0000313" key="2">
    <source>
        <dbReference type="EMBL" id="MPR02440.1"/>
    </source>
</evidence>
<keyword evidence="1" id="KW-1133">Transmembrane helix</keyword>
<proteinExistence type="predicted"/>
<keyword evidence="3" id="KW-1185">Reference proteome</keyword>
<keyword evidence="1" id="KW-0472">Membrane</keyword>
<protein>
    <submittedName>
        <fullName evidence="2">Uncharacterized protein</fullName>
    </submittedName>
</protein>
<dbReference type="EMBL" id="VUAZ01000054">
    <property type="protein sequence ID" value="MPR02440.1"/>
    <property type="molecule type" value="Genomic_DNA"/>
</dbReference>
<feature type="transmembrane region" description="Helical" evidence="1">
    <location>
        <begin position="12"/>
        <end position="38"/>
    </location>
</feature>
<reference evidence="2 3" key="1">
    <citation type="journal article" date="2020" name="Int. J. Syst. Evol. Microbiol.">
        <title>Pseudomonas kitaguniensis sp. nov., a pathogen causing bacterial rot of Welsh onion in Japan.</title>
        <authorList>
            <person name="Sawada H."/>
            <person name="Fujikawa T."/>
            <person name="Nishiwaki Y."/>
            <person name="Horita H."/>
        </authorList>
    </citation>
    <scope>NUCLEOTIDE SEQUENCE [LARGE SCALE GENOMIC DNA]</scope>
    <source>
        <strain evidence="2 3">MAFF 212408</strain>
    </source>
</reference>
<keyword evidence="1" id="KW-0812">Transmembrane</keyword>
<comment type="caution">
    <text evidence="2">The sequence shown here is derived from an EMBL/GenBank/DDBJ whole genome shotgun (WGS) entry which is preliminary data.</text>
</comment>
<evidence type="ECO:0000313" key="3">
    <source>
        <dbReference type="Proteomes" id="UP000326112"/>
    </source>
</evidence>
<accession>A0A5N7KK57</accession>
<gene>
    <name evidence="2" type="ORF">F0169_10405</name>
</gene>
<evidence type="ECO:0000256" key="1">
    <source>
        <dbReference type="SAM" id="Phobius"/>
    </source>
</evidence>
<organism evidence="2 3">
    <name type="scientific">Pseudomonas kitaguniensis</name>
    <dbReference type="NCBI Taxonomy" id="2607908"/>
    <lineage>
        <taxon>Bacteria</taxon>
        <taxon>Pseudomonadati</taxon>
        <taxon>Pseudomonadota</taxon>
        <taxon>Gammaproteobacteria</taxon>
        <taxon>Pseudomonadales</taxon>
        <taxon>Pseudomonadaceae</taxon>
        <taxon>Pseudomonas</taxon>
    </lineage>
</organism>
<name>A0A5N7KK57_9PSED</name>
<reference evidence="2 3" key="2">
    <citation type="journal article" date="2023" name="Plant Pathol.">
        <title>Dismantling and reorganizing Pseudomonas marginalis sensu#lato.</title>
        <authorList>
            <person name="Sawada H."/>
            <person name="Fujikawa T."/>
            <person name="Satou M."/>
        </authorList>
    </citation>
    <scope>NUCLEOTIDE SEQUENCE [LARGE SCALE GENOMIC DNA]</scope>
    <source>
        <strain evidence="2 3">MAFF 212408</strain>
    </source>
</reference>